<organism evidence="2 3">
    <name type="scientific">Diploscapter pachys</name>
    <dbReference type="NCBI Taxonomy" id="2018661"/>
    <lineage>
        <taxon>Eukaryota</taxon>
        <taxon>Metazoa</taxon>
        <taxon>Ecdysozoa</taxon>
        <taxon>Nematoda</taxon>
        <taxon>Chromadorea</taxon>
        <taxon>Rhabditida</taxon>
        <taxon>Rhabditina</taxon>
        <taxon>Rhabditomorpha</taxon>
        <taxon>Rhabditoidea</taxon>
        <taxon>Rhabditidae</taxon>
        <taxon>Diploscapter</taxon>
    </lineage>
</organism>
<dbReference type="EMBL" id="LIAE01006434">
    <property type="protein sequence ID" value="PAV89684.1"/>
    <property type="molecule type" value="Genomic_DNA"/>
</dbReference>
<keyword evidence="3" id="KW-1185">Reference proteome</keyword>
<reference evidence="2 3" key="1">
    <citation type="journal article" date="2017" name="Curr. Biol.">
        <title>Genome architecture and evolution of a unichromosomal asexual nematode.</title>
        <authorList>
            <person name="Fradin H."/>
            <person name="Zegar C."/>
            <person name="Gutwein M."/>
            <person name="Lucas J."/>
            <person name="Kovtun M."/>
            <person name="Corcoran D."/>
            <person name="Baugh L.R."/>
            <person name="Kiontke K."/>
            <person name="Gunsalus K."/>
            <person name="Fitch D.H."/>
            <person name="Piano F."/>
        </authorList>
    </citation>
    <scope>NUCLEOTIDE SEQUENCE [LARGE SCALE GENOMIC DNA]</scope>
    <source>
        <strain evidence="2">PF1309</strain>
    </source>
</reference>
<feature type="compositionally biased region" description="Basic and acidic residues" evidence="1">
    <location>
        <begin position="1"/>
        <end position="13"/>
    </location>
</feature>
<feature type="region of interest" description="Disordered" evidence="1">
    <location>
        <begin position="1"/>
        <end position="33"/>
    </location>
</feature>
<evidence type="ECO:0000256" key="1">
    <source>
        <dbReference type="SAM" id="MobiDB-lite"/>
    </source>
</evidence>
<proteinExistence type="predicted"/>
<accession>A0A2A2LTW4</accession>
<comment type="caution">
    <text evidence="2">The sequence shown here is derived from an EMBL/GenBank/DDBJ whole genome shotgun (WGS) entry which is preliminary data.</text>
</comment>
<gene>
    <name evidence="2" type="ORF">WR25_16700</name>
</gene>
<name>A0A2A2LTW4_9BILA</name>
<dbReference type="Proteomes" id="UP000218231">
    <property type="component" value="Unassembled WGS sequence"/>
</dbReference>
<protein>
    <submittedName>
        <fullName evidence="2">Uncharacterized protein</fullName>
    </submittedName>
</protein>
<dbReference type="AlphaFoldDB" id="A0A2A2LTW4"/>
<sequence>MRTDGVVRGLRDRGRGRRRSQRGGGLPDVDVGRLTGQLAGSDCGEGKALRGDVQRACRGKGLEHDGHPLLRAVPVIADRQRTVRLPSAR</sequence>
<evidence type="ECO:0000313" key="2">
    <source>
        <dbReference type="EMBL" id="PAV89684.1"/>
    </source>
</evidence>
<evidence type="ECO:0000313" key="3">
    <source>
        <dbReference type="Proteomes" id="UP000218231"/>
    </source>
</evidence>